<comment type="caution">
    <text evidence="1">The sequence shown here is derived from an EMBL/GenBank/DDBJ whole genome shotgun (WGS) entry which is preliminary data.</text>
</comment>
<evidence type="ECO:0000313" key="1">
    <source>
        <dbReference type="EMBL" id="KAJ1936088.1"/>
    </source>
</evidence>
<dbReference type="EMBL" id="JANBPW010004006">
    <property type="protein sequence ID" value="KAJ1936088.1"/>
    <property type="molecule type" value="Genomic_DNA"/>
</dbReference>
<protein>
    <submittedName>
        <fullName evidence="1">Uncharacterized protein</fullName>
    </submittedName>
</protein>
<organism evidence="1 2">
    <name type="scientific">Linderina macrospora</name>
    <dbReference type="NCBI Taxonomy" id="4868"/>
    <lineage>
        <taxon>Eukaryota</taxon>
        <taxon>Fungi</taxon>
        <taxon>Fungi incertae sedis</taxon>
        <taxon>Zoopagomycota</taxon>
        <taxon>Kickxellomycotina</taxon>
        <taxon>Kickxellomycetes</taxon>
        <taxon>Kickxellales</taxon>
        <taxon>Kickxellaceae</taxon>
        <taxon>Linderina</taxon>
    </lineage>
</organism>
<dbReference type="Proteomes" id="UP001150603">
    <property type="component" value="Unassembled WGS sequence"/>
</dbReference>
<accession>A0ACC1J3Q6</accession>
<proteinExistence type="predicted"/>
<keyword evidence="2" id="KW-1185">Reference proteome</keyword>
<sequence length="524" mass="54780">MSLFHHRSNKSAASPLEANSGPNSGRTFTATANRTSTRTEMSSVGPSSDWSSICDGVESSMRLPNGDMYANDFGSLVIEALSNSGIPTPQTPVGRTLLNYSIANRNPYRINLVSIDPATFAEQLTLLEHDLFMRVSATEFSLKGRVGNLETILHTMQGSSPNTARSSVSTEGSNSNQSGSMSGPVNPVPNLTATMSWFNQATYWAVLTVLSEPTTAARALIIKQLIHIAFHCLARRNYYGAFEIAIALDNSAVRRLHETWALVPPLMKDIVVKILEIVQPRMNFRTYRESVRAALSGSSGPDEDVFDTVSEQIKGLRSKDMAASVPSHIVTASGISSAVVGTPSMSSTGNGSNSPFGSIIHGGLFSSSNDEGKQSTRKKSSAQLSTATTAKDGTALLTEQDCACIMYAIGIRSASFVFTDPCATGGYGTGAAPSTHTSAPVSGTAKGSGRSGTGHTSSGSSSGSSLSKGAANSSSTNLADIGNDLRSRRARSASNGNSAKLGTGLKSSRSTANGTPLPVVPFVA</sequence>
<feature type="non-terminal residue" evidence="1">
    <location>
        <position position="524"/>
    </location>
</feature>
<name>A0ACC1J3Q6_9FUNG</name>
<reference evidence="1" key="1">
    <citation type="submission" date="2022-07" db="EMBL/GenBank/DDBJ databases">
        <title>Phylogenomic reconstructions and comparative analyses of Kickxellomycotina fungi.</title>
        <authorList>
            <person name="Reynolds N.K."/>
            <person name="Stajich J.E."/>
            <person name="Barry K."/>
            <person name="Grigoriev I.V."/>
            <person name="Crous P."/>
            <person name="Smith M.E."/>
        </authorList>
    </citation>
    <scope>NUCLEOTIDE SEQUENCE</scope>
    <source>
        <strain evidence="1">NRRL 5244</strain>
    </source>
</reference>
<gene>
    <name evidence="1" type="ORF">FBU59_005171</name>
</gene>
<evidence type="ECO:0000313" key="2">
    <source>
        <dbReference type="Proteomes" id="UP001150603"/>
    </source>
</evidence>